<keyword evidence="6" id="KW-1185">Reference proteome</keyword>
<proteinExistence type="predicted"/>
<evidence type="ECO:0000256" key="1">
    <source>
        <dbReference type="ARBA" id="ARBA00023015"/>
    </source>
</evidence>
<evidence type="ECO:0000259" key="4">
    <source>
        <dbReference type="PROSITE" id="PS50949"/>
    </source>
</evidence>
<dbReference type="AlphaFoldDB" id="A0A1V2GUF8"/>
<dbReference type="GO" id="GO:0003700">
    <property type="term" value="F:DNA-binding transcription factor activity"/>
    <property type="evidence" value="ECO:0007669"/>
    <property type="project" value="InterPro"/>
</dbReference>
<name>A0A1V2GUF8_9PROT</name>
<dbReference type="Gene3D" id="1.10.10.10">
    <property type="entry name" value="Winged helix-like DNA-binding domain superfamily/Winged helix DNA-binding domain"/>
    <property type="match status" value="1"/>
</dbReference>
<dbReference type="InterPro" id="IPR000524">
    <property type="entry name" value="Tscrpt_reg_HTH_GntR"/>
</dbReference>
<evidence type="ECO:0000313" key="5">
    <source>
        <dbReference type="EMBL" id="ONG43980.1"/>
    </source>
</evidence>
<dbReference type="OrthoDB" id="7339934at2"/>
<dbReference type="InterPro" id="IPR011711">
    <property type="entry name" value="GntR_C"/>
</dbReference>
<comment type="caution">
    <text evidence="5">The sequence shown here is derived from an EMBL/GenBank/DDBJ whole genome shotgun (WGS) entry which is preliminary data.</text>
</comment>
<dbReference type="Gene3D" id="1.20.120.530">
    <property type="entry name" value="GntR ligand-binding domain-like"/>
    <property type="match status" value="1"/>
</dbReference>
<dbReference type="PROSITE" id="PS50949">
    <property type="entry name" value="HTH_GNTR"/>
    <property type="match status" value="1"/>
</dbReference>
<dbReference type="PANTHER" id="PTHR43537:SF5">
    <property type="entry name" value="UXU OPERON TRANSCRIPTIONAL REGULATOR"/>
    <property type="match status" value="1"/>
</dbReference>
<dbReference type="InterPro" id="IPR008920">
    <property type="entry name" value="TF_FadR/GntR_C"/>
</dbReference>
<gene>
    <name evidence="5" type="ORF">BKE38_28545</name>
</gene>
<reference evidence="5 6" key="1">
    <citation type="submission" date="2016-10" db="EMBL/GenBank/DDBJ databases">
        <title>Draft Genome sequence of Roseomonas sp. strain M3.</title>
        <authorList>
            <person name="Subhash Y."/>
            <person name="Lee S."/>
        </authorList>
    </citation>
    <scope>NUCLEOTIDE SEQUENCE [LARGE SCALE GENOMIC DNA]</scope>
    <source>
        <strain evidence="5 6">M3</strain>
    </source>
</reference>
<dbReference type="CDD" id="cd07377">
    <property type="entry name" value="WHTH_GntR"/>
    <property type="match status" value="1"/>
</dbReference>
<keyword evidence="1" id="KW-0805">Transcription regulation</keyword>
<dbReference type="RefSeq" id="WP_076960571.1">
    <property type="nucleotide sequence ID" value="NZ_MLCO01000456.1"/>
</dbReference>
<dbReference type="GO" id="GO:0003677">
    <property type="term" value="F:DNA binding"/>
    <property type="evidence" value="ECO:0007669"/>
    <property type="project" value="UniProtKB-KW"/>
</dbReference>
<organism evidence="5 6">
    <name type="scientific">Teichococcus deserti</name>
    <dbReference type="NCBI Taxonomy" id="1817963"/>
    <lineage>
        <taxon>Bacteria</taxon>
        <taxon>Pseudomonadati</taxon>
        <taxon>Pseudomonadota</taxon>
        <taxon>Alphaproteobacteria</taxon>
        <taxon>Acetobacterales</taxon>
        <taxon>Roseomonadaceae</taxon>
        <taxon>Roseomonas</taxon>
    </lineage>
</organism>
<dbReference type="EMBL" id="MLCO01000456">
    <property type="protein sequence ID" value="ONG43980.1"/>
    <property type="molecule type" value="Genomic_DNA"/>
</dbReference>
<dbReference type="SUPFAM" id="SSF46785">
    <property type="entry name" value="Winged helix' DNA-binding domain"/>
    <property type="match status" value="1"/>
</dbReference>
<keyword evidence="3" id="KW-0804">Transcription</keyword>
<dbReference type="InterPro" id="IPR036388">
    <property type="entry name" value="WH-like_DNA-bd_sf"/>
</dbReference>
<evidence type="ECO:0000313" key="6">
    <source>
        <dbReference type="Proteomes" id="UP000188879"/>
    </source>
</evidence>
<sequence>MIPDAPGGLRQLRISDQIARHVTAHIQEGGLRPGDPLPSESELARRFGVSRPAVREAMNALAGRGLVAIASGRPPSVLSLQEDPFSALVGHGLATRQVTAVQALEVRRGLEEQAAALAAAQRTAADVAAFEALLARLPGVVGDVAGFAALDIAFHRQVAEASRNPLMAALMAGMVEVVLHSSRSGLRHARDAAEWQEILSLHQQIATAIVAGRAEAARAAMAAHFDSALRRLQRE</sequence>
<dbReference type="InterPro" id="IPR036390">
    <property type="entry name" value="WH_DNA-bd_sf"/>
</dbReference>
<feature type="domain" description="HTH gntR-type" evidence="4">
    <location>
        <begin position="12"/>
        <end position="80"/>
    </location>
</feature>
<keyword evidence="2" id="KW-0238">DNA-binding</keyword>
<dbReference type="Pfam" id="PF00392">
    <property type="entry name" value="GntR"/>
    <property type="match status" value="1"/>
</dbReference>
<dbReference type="Proteomes" id="UP000188879">
    <property type="component" value="Unassembled WGS sequence"/>
</dbReference>
<dbReference type="SUPFAM" id="SSF48008">
    <property type="entry name" value="GntR ligand-binding domain-like"/>
    <property type="match status" value="1"/>
</dbReference>
<dbReference type="SMART" id="SM00895">
    <property type="entry name" value="FCD"/>
    <property type="match status" value="1"/>
</dbReference>
<dbReference type="Pfam" id="PF07729">
    <property type="entry name" value="FCD"/>
    <property type="match status" value="1"/>
</dbReference>
<dbReference type="SMART" id="SM00345">
    <property type="entry name" value="HTH_GNTR"/>
    <property type="match status" value="1"/>
</dbReference>
<evidence type="ECO:0000256" key="2">
    <source>
        <dbReference type="ARBA" id="ARBA00023125"/>
    </source>
</evidence>
<dbReference type="PRINTS" id="PR00035">
    <property type="entry name" value="HTHGNTR"/>
</dbReference>
<protein>
    <recommendedName>
        <fullName evidence="4">HTH gntR-type domain-containing protein</fullName>
    </recommendedName>
</protein>
<dbReference type="PANTHER" id="PTHR43537">
    <property type="entry name" value="TRANSCRIPTIONAL REGULATOR, GNTR FAMILY"/>
    <property type="match status" value="1"/>
</dbReference>
<accession>A0A1V2GUF8</accession>
<evidence type="ECO:0000256" key="3">
    <source>
        <dbReference type="ARBA" id="ARBA00023163"/>
    </source>
</evidence>